<sequence length="57" mass="6540">MLSATACIWSVLWFDMWTAQKKQDIKPIVMHIYQPAYVSLVNGAQVEWDIKEAPDGD</sequence>
<name>A0A6M3LB25_9ZZZZ</name>
<proteinExistence type="predicted"/>
<reference evidence="1" key="1">
    <citation type="submission" date="2020-03" db="EMBL/GenBank/DDBJ databases">
        <title>The deep terrestrial virosphere.</title>
        <authorList>
            <person name="Holmfeldt K."/>
            <person name="Nilsson E."/>
            <person name="Simone D."/>
            <person name="Lopez-Fernandez M."/>
            <person name="Wu X."/>
            <person name="de Brujin I."/>
            <person name="Lundin D."/>
            <person name="Andersson A."/>
            <person name="Bertilsson S."/>
            <person name="Dopson M."/>
        </authorList>
    </citation>
    <scope>NUCLEOTIDE SEQUENCE</scope>
    <source>
        <strain evidence="1">MM415B03232</strain>
    </source>
</reference>
<accession>A0A6M3LB25</accession>
<protein>
    <submittedName>
        <fullName evidence="1">Uncharacterized protein</fullName>
    </submittedName>
</protein>
<dbReference type="EMBL" id="MT143024">
    <property type="protein sequence ID" value="QJA91930.1"/>
    <property type="molecule type" value="Genomic_DNA"/>
</dbReference>
<organism evidence="1">
    <name type="scientific">viral metagenome</name>
    <dbReference type="NCBI Taxonomy" id="1070528"/>
    <lineage>
        <taxon>unclassified sequences</taxon>
        <taxon>metagenomes</taxon>
        <taxon>organismal metagenomes</taxon>
    </lineage>
</organism>
<gene>
    <name evidence="1" type="ORF">MM415B03232_0012</name>
</gene>
<evidence type="ECO:0000313" key="1">
    <source>
        <dbReference type="EMBL" id="QJA91930.1"/>
    </source>
</evidence>
<dbReference type="AlphaFoldDB" id="A0A6M3LB25"/>